<evidence type="ECO:0000259" key="2">
    <source>
        <dbReference type="Pfam" id="PF08327"/>
    </source>
</evidence>
<dbReference type="Proteomes" id="UP001559025">
    <property type="component" value="Unassembled WGS sequence"/>
</dbReference>
<organism evidence="3 4">
    <name type="scientific">Neoaquamicrobium sediminum</name>
    <dbReference type="NCBI Taxonomy" id="1849104"/>
    <lineage>
        <taxon>Bacteria</taxon>
        <taxon>Pseudomonadati</taxon>
        <taxon>Pseudomonadota</taxon>
        <taxon>Alphaproteobacteria</taxon>
        <taxon>Hyphomicrobiales</taxon>
        <taxon>Phyllobacteriaceae</taxon>
        <taxon>Neoaquamicrobium</taxon>
    </lineage>
</organism>
<evidence type="ECO:0000256" key="1">
    <source>
        <dbReference type="ARBA" id="ARBA00006817"/>
    </source>
</evidence>
<gene>
    <name evidence="3" type="ORF">V1479_03640</name>
</gene>
<evidence type="ECO:0000313" key="3">
    <source>
        <dbReference type="EMBL" id="MEX4006381.1"/>
    </source>
</evidence>
<evidence type="ECO:0000313" key="4">
    <source>
        <dbReference type="Proteomes" id="UP001559025"/>
    </source>
</evidence>
<dbReference type="CDD" id="cd08899">
    <property type="entry name" value="SRPBCC_CalC_Aha1-like_6"/>
    <property type="match status" value="1"/>
</dbReference>
<dbReference type="Pfam" id="PF08327">
    <property type="entry name" value="AHSA1"/>
    <property type="match status" value="1"/>
</dbReference>
<dbReference type="RefSeq" id="WP_368801708.1">
    <property type="nucleotide sequence ID" value="NZ_JAZHFV010000001.1"/>
</dbReference>
<name>A0ABV3WNZ0_9HYPH</name>
<reference evidence="3 4" key="1">
    <citation type="submission" date="2024-01" db="EMBL/GenBank/DDBJ databases">
        <title>New evidence supports the origin of RcGTA from prophage.</title>
        <authorList>
            <person name="Xu Y."/>
            <person name="Liu B."/>
            <person name="Chen F."/>
        </authorList>
    </citation>
    <scope>NUCLEOTIDE SEQUENCE [LARGE SCALE GENOMIC DNA]</scope>
    <source>
        <strain evidence="3 4">CBW1107-2</strain>
    </source>
</reference>
<accession>A0ABV3WNZ0</accession>
<proteinExistence type="inferred from homology"/>
<comment type="similarity">
    <text evidence="1">Belongs to the AHA1 family.</text>
</comment>
<dbReference type="EMBL" id="JAZHFV010000001">
    <property type="protein sequence ID" value="MEX4006381.1"/>
    <property type="molecule type" value="Genomic_DNA"/>
</dbReference>
<dbReference type="InterPro" id="IPR023393">
    <property type="entry name" value="START-like_dom_sf"/>
</dbReference>
<comment type="caution">
    <text evidence="3">The sequence shown here is derived from an EMBL/GenBank/DDBJ whole genome shotgun (WGS) entry which is preliminary data.</text>
</comment>
<dbReference type="Gene3D" id="3.30.530.20">
    <property type="match status" value="1"/>
</dbReference>
<dbReference type="SUPFAM" id="SSF55961">
    <property type="entry name" value="Bet v1-like"/>
    <property type="match status" value="1"/>
</dbReference>
<protein>
    <submittedName>
        <fullName evidence="3">SRPBCC family protein</fullName>
    </submittedName>
</protein>
<dbReference type="InterPro" id="IPR013538">
    <property type="entry name" value="ASHA1/2-like_C"/>
</dbReference>
<keyword evidence="4" id="KW-1185">Reference proteome</keyword>
<sequence>MFRVDPAQDGQGIVSEPATVRIQKLLPGPVERIWDYLTDPAKRRLWLAAGIMEPHPGGQVEHLFRHRELSDEATPERYRDFEDSPAMHGEVTQWDPPRTLAYTWPGDNGASEVTFELFPEGRDVLLVVTHRRLGDPETMVSVASGWDAHLGILADRLAGETPRGFWSAHTRLEAIYRDRFNKIDGENSR</sequence>
<feature type="domain" description="Activator of Hsp90 ATPase homologue 1/2-like C-terminal" evidence="2">
    <location>
        <begin position="29"/>
        <end position="157"/>
    </location>
</feature>